<sequence>MSSTVDKVKIILRFNGEWVEGNEGWDYVCTDETVEHRVKLFSNFGQMKVVYKHDGEMLMLTDDEDVSGFMEFAGNSRKPPTLFVDVDYSMCDNGGTSNTTTQEGANESQIHMSTVNPTNSHDHTYGLNDFYAYVVLETQQQQKQQADDEEEDRTTNRGCTDDGAHVFNLSFTGITLDDDEEDDEEDDDEEDDECVTLREDVNDNFEMLVFVPTLEIHTFLQNLRRVLIIDAAHLKGPYLGTMFLVVAIDGNNNIVPIAFGVEGLVFTSDRAASINAAITTIFPNSHHALCCHHLVMNVRSRDARRKVFKTLYWKACKAYTTYVFDRMMNILRVAVPDGAQLMEEVGVDSVGFFL</sequence>
<dbReference type="PANTHER" id="PTHR31973">
    <property type="entry name" value="POLYPROTEIN, PUTATIVE-RELATED"/>
    <property type="match status" value="1"/>
</dbReference>
<name>A0AA38UB98_9ASTR</name>
<organism evidence="2 3">
    <name type="scientific">Centaurea solstitialis</name>
    <name type="common">yellow star-thistle</name>
    <dbReference type="NCBI Taxonomy" id="347529"/>
    <lineage>
        <taxon>Eukaryota</taxon>
        <taxon>Viridiplantae</taxon>
        <taxon>Streptophyta</taxon>
        <taxon>Embryophyta</taxon>
        <taxon>Tracheophyta</taxon>
        <taxon>Spermatophyta</taxon>
        <taxon>Magnoliopsida</taxon>
        <taxon>eudicotyledons</taxon>
        <taxon>Gunneridae</taxon>
        <taxon>Pentapetalae</taxon>
        <taxon>asterids</taxon>
        <taxon>campanulids</taxon>
        <taxon>Asterales</taxon>
        <taxon>Asteraceae</taxon>
        <taxon>Carduoideae</taxon>
        <taxon>Cardueae</taxon>
        <taxon>Centaureinae</taxon>
        <taxon>Centaurea</taxon>
    </lineage>
</organism>
<proteinExistence type="predicted"/>
<gene>
    <name evidence="2" type="ORF">OSB04_002888</name>
</gene>
<dbReference type="EMBL" id="JARYMX010000001">
    <property type="protein sequence ID" value="KAJ9566922.1"/>
    <property type="molecule type" value="Genomic_DNA"/>
</dbReference>
<keyword evidence="3" id="KW-1185">Reference proteome</keyword>
<reference evidence="2" key="1">
    <citation type="submission" date="2023-03" db="EMBL/GenBank/DDBJ databases">
        <title>Chromosome-scale reference genome and RAD-based genetic map of yellow starthistle (Centaurea solstitialis) reveal putative structural variation and QTLs associated with invader traits.</title>
        <authorList>
            <person name="Reatini B."/>
            <person name="Cang F.A."/>
            <person name="Jiang Q."/>
            <person name="Mckibben M.T.W."/>
            <person name="Barker M.S."/>
            <person name="Rieseberg L.H."/>
            <person name="Dlugosch K.M."/>
        </authorList>
    </citation>
    <scope>NUCLEOTIDE SEQUENCE</scope>
    <source>
        <strain evidence="2">CAN-66</strain>
        <tissue evidence="2">Leaf</tissue>
    </source>
</reference>
<evidence type="ECO:0000256" key="1">
    <source>
        <dbReference type="SAM" id="MobiDB-lite"/>
    </source>
</evidence>
<evidence type="ECO:0000313" key="2">
    <source>
        <dbReference type="EMBL" id="KAJ9566922.1"/>
    </source>
</evidence>
<protein>
    <recommendedName>
        <fullName evidence="4">MULE transposase domain-containing protein</fullName>
    </recommendedName>
</protein>
<dbReference type="Proteomes" id="UP001172457">
    <property type="component" value="Chromosome 1"/>
</dbReference>
<dbReference type="AlphaFoldDB" id="A0AA38UB98"/>
<evidence type="ECO:0008006" key="4">
    <source>
        <dbReference type="Google" id="ProtNLM"/>
    </source>
</evidence>
<accession>A0AA38UB98</accession>
<comment type="caution">
    <text evidence="2">The sequence shown here is derived from an EMBL/GenBank/DDBJ whole genome shotgun (WGS) entry which is preliminary data.</text>
</comment>
<feature type="region of interest" description="Disordered" evidence="1">
    <location>
        <begin position="139"/>
        <end position="164"/>
    </location>
</feature>
<dbReference type="PANTHER" id="PTHR31973:SF185">
    <property type="entry name" value="TRANSPOSASE, MUDR, PLANT, MULE TRANSPOSASE DOMAIN-CONTAINING PROTEIN"/>
    <property type="match status" value="1"/>
</dbReference>
<feature type="compositionally biased region" description="Basic and acidic residues" evidence="1">
    <location>
        <begin position="153"/>
        <end position="164"/>
    </location>
</feature>
<evidence type="ECO:0000313" key="3">
    <source>
        <dbReference type="Proteomes" id="UP001172457"/>
    </source>
</evidence>